<dbReference type="Proteomes" id="UP000504607">
    <property type="component" value="Chromosome 13"/>
</dbReference>
<feature type="transmembrane region" description="Helical" evidence="1">
    <location>
        <begin position="15"/>
        <end position="37"/>
    </location>
</feature>
<reference evidence="3" key="1">
    <citation type="submission" date="2025-08" db="UniProtKB">
        <authorList>
            <consortium name="RefSeq"/>
        </authorList>
    </citation>
    <scope>IDENTIFICATION</scope>
</reference>
<dbReference type="FunCoup" id="A0A6J0PQL6">
    <property type="interactions" value="183"/>
</dbReference>
<dbReference type="GeneID" id="109506526"/>
<keyword evidence="1" id="KW-0812">Transmembrane</keyword>
<evidence type="ECO:0000313" key="3">
    <source>
        <dbReference type="RefSeq" id="XP_019709987.1"/>
    </source>
</evidence>
<accession>A0A6J0PQL6</accession>
<organism evidence="2 3">
    <name type="scientific">Elaeis guineensis var. tenera</name>
    <name type="common">Oil palm</name>
    <dbReference type="NCBI Taxonomy" id="51953"/>
    <lineage>
        <taxon>Eukaryota</taxon>
        <taxon>Viridiplantae</taxon>
        <taxon>Streptophyta</taxon>
        <taxon>Embryophyta</taxon>
        <taxon>Tracheophyta</taxon>
        <taxon>Spermatophyta</taxon>
        <taxon>Magnoliopsida</taxon>
        <taxon>Liliopsida</taxon>
        <taxon>Arecaceae</taxon>
        <taxon>Arecoideae</taxon>
        <taxon>Cocoseae</taxon>
        <taxon>Elaeidinae</taxon>
        <taxon>Elaeis</taxon>
    </lineage>
</organism>
<dbReference type="InParanoid" id="A0A6J0PQL6"/>
<dbReference type="RefSeq" id="XP_019709987.1">
    <property type="nucleotide sequence ID" value="XM_019854428.2"/>
</dbReference>
<name>A0A6J0PQL6_ELAGV</name>
<evidence type="ECO:0000313" key="2">
    <source>
        <dbReference type="Proteomes" id="UP000504607"/>
    </source>
</evidence>
<dbReference type="OrthoDB" id="669276at2759"/>
<dbReference type="KEGG" id="egu:109506526"/>
<evidence type="ECO:0000256" key="1">
    <source>
        <dbReference type="SAM" id="Phobius"/>
    </source>
</evidence>
<dbReference type="PANTHER" id="PTHR33264:SF27">
    <property type="entry name" value="TRANSMEMBRANE PROTEIN"/>
    <property type="match status" value="1"/>
</dbReference>
<dbReference type="PANTHER" id="PTHR33264">
    <property type="entry name" value="EXPRESSED PROTEIN"/>
    <property type="match status" value="1"/>
</dbReference>
<gene>
    <name evidence="3" type="primary">LOC109506526</name>
</gene>
<protein>
    <submittedName>
        <fullName evidence="3">Uncharacterized protein LOC109506526</fullName>
    </submittedName>
</protein>
<dbReference type="AlphaFoldDB" id="A0A6J0PQL6"/>
<proteinExistence type="predicted"/>
<keyword evidence="2" id="KW-1185">Reference proteome</keyword>
<sequence>MSSTLEECSLFAVDCVVVCCCCPCLLLQITASLFIRLPQRMAVKSKKTVLRKLRKRSKKYEYVIGERDKFERGEVLGVQGVHDLIIERKSWAGDRRCFLEADKMWEEFVKEEGLFWFGSFWGTGS</sequence>
<keyword evidence="1" id="KW-1133">Transmembrane helix</keyword>
<keyword evidence="1" id="KW-0472">Membrane</keyword>